<dbReference type="InterPro" id="IPR029319">
    <property type="entry name" value="DNA_ligase_OB"/>
</dbReference>
<evidence type="ECO:0000256" key="2">
    <source>
        <dbReference type="ARBA" id="ARBA00022598"/>
    </source>
</evidence>
<dbReference type="GO" id="GO:0006281">
    <property type="term" value="P:DNA repair"/>
    <property type="evidence" value="ECO:0007669"/>
    <property type="project" value="UniProtKB-KW"/>
</dbReference>
<keyword evidence="5" id="KW-0234">DNA repair</keyword>
<dbReference type="Gene3D" id="3.30.470.30">
    <property type="entry name" value="DNA ligase/mRNA capping enzyme"/>
    <property type="match status" value="1"/>
</dbReference>
<feature type="domain" description="ATP-dependent DNA ligase family profile" evidence="8">
    <location>
        <begin position="136"/>
        <end position="234"/>
    </location>
</feature>
<dbReference type="PANTHER" id="PTHR47810">
    <property type="entry name" value="DNA LIGASE"/>
    <property type="match status" value="1"/>
</dbReference>
<evidence type="ECO:0000313" key="10">
    <source>
        <dbReference type="Proteomes" id="UP000073601"/>
    </source>
</evidence>
<dbReference type="CDD" id="cd07896">
    <property type="entry name" value="Adenylation_kDNA_ligase_like"/>
    <property type="match status" value="1"/>
</dbReference>
<dbReference type="NCBIfam" id="NF006592">
    <property type="entry name" value="PRK09125.1"/>
    <property type="match status" value="1"/>
</dbReference>
<reference evidence="10" key="1">
    <citation type="submission" date="2016-02" db="EMBL/GenBank/DDBJ databases">
        <authorList>
            <person name="Rodrigo-Torres Lidia"/>
            <person name="Arahal R.David."/>
        </authorList>
    </citation>
    <scope>NUCLEOTIDE SEQUENCE [LARGE SCALE GENOMIC DNA]</scope>
    <source>
        <strain evidence="10">CECT 8713</strain>
    </source>
</reference>
<sequence length="285" mass="32135">MKTAPLLLAISLGLFATTTVSATTCLHYKPQLAIPYENAKINNWENYLFSEKLDGIRAYWSGEYLFTRQGILIYAPKWFIDALPQIPLEGELWIGRNRFEETMAAVMDGKPDDKEWDKVKFMVFDLPASLDSFDVRYKQFKSMAQGLNIPHLGYVEHKPVESKASLLALLESVNESGGEGLMLRKRSGIYQPGRSTNVIKMKLVDDAEAEVIGYVKGKGKHKGRMGALLVRMPDGKEFKIGTGFSDAQRENPPELGDMVTYRHNGFTKNGIPKFARFMRVDASKQ</sequence>
<dbReference type="Gene3D" id="2.40.50.140">
    <property type="entry name" value="Nucleic acid-binding proteins"/>
    <property type="match status" value="1"/>
</dbReference>
<dbReference type="Pfam" id="PF14743">
    <property type="entry name" value="DNA_ligase_OB_2"/>
    <property type="match status" value="1"/>
</dbReference>
<dbReference type="EMBL" id="FIZY01000006">
    <property type="protein sequence ID" value="CZF79288.1"/>
    <property type="molecule type" value="Genomic_DNA"/>
</dbReference>
<evidence type="ECO:0000259" key="8">
    <source>
        <dbReference type="PROSITE" id="PS50160"/>
    </source>
</evidence>
<dbReference type="PROSITE" id="PS00333">
    <property type="entry name" value="DNA_LIGASE_A2"/>
    <property type="match status" value="1"/>
</dbReference>
<dbReference type="CDD" id="cd08041">
    <property type="entry name" value="OBF_kDNA_ligase_like"/>
    <property type="match status" value="1"/>
</dbReference>
<accession>A0A128EXI3</accession>
<evidence type="ECO:0000256" key="3">
    <source>
        <dbReference type="ARBA" id="ARBA00022705"/>
    </source>
</evidence>
<proteinExistence type="predicted"/>
<dbReference type="AlphaFoldDB" id="A0A128EXI3"/>
<dbReference type="GO" id="GO:0005524">
    <property type="term" value="F:ATP binding"/>
    <property type="evidence" value="ECO:0007669"/>
    <property type="project" value="InterPro"/>
</dbReference>
<dbReference type="GO" id="GO:0006310">
    <property type="term" value="P:DNA recombination"/>
    <property type="evidence" value="ECO:0007669"/>
    <property type="project" value="InterPro"/>
</dbReference>
<evidence type="ECO:0000256" key="4">
    <source>
        <dbReference type="ARBA" id="ARBA00022763"/>
    </source>
</evidence>
<protein>
    <submittedName>
        <fullName evidence="9">DNA ligase</fullName>
        <ecNumber evidence="9">6.5.1.1</ecNumber>
    </submittedName>
</protein>
<keyword evidence="4" id="KW-0227">DNA damage</keyword>
<dbReference type="RefSeq" id="WP_062706198.1">
    <property type="nucleotide sequence ID" value="NZ_CAWRCI010000006.1"/>
</dbReference>
<dbReference type="SUPFAM" id="SSF50249">
    <property type="entry name" value="Nucleic acid-binding proteins"/>
    <property type="match status" value="1"/>
</dbReference>
<gene>
    <name evidence="9" type="primary">ligA_2</name>
    <name evidence="9" type="ORF">GMA8713_00907</name>
</gene>
<evidence type="ECO:0000256" key="7">
    <source>
        <dbReference type="SAM" id="SignalP"/>
    </source>
</evidence>
<dbReference type="InterPro" id="IPR012340">
    <property type="entry name" value="NA-bd_OB-fold"/>
</dbReference>
<dbReference type="InterPro" id="IPR050326">
    <property type="entry name" value="NAD_dep_DNA_ligaseB"/>
</dbReference>
<dbReference type="GO" id="GO:0006260">
    <property type="term" value="P:DNA replication"/>
    <property type="evidence" value="ECO:0007669"/>
    <property type="project" value="UniProtKB-KW"/>
</dbReference>
<feature type="chain" id="PRO_5007281757" evidence="7">
    <location>
        <begin position="23"/>
        <end position="285"/>
    </location>
</feature>
<dbReference type="Pfam" id="PF01068">
    <property type="entry name" value="DNA_ligase_A_M"/>
    <property type="match status" value="1"/>
</dbReference>
<keyword evidence="10" id="KW-1185">Reference proteome</keyword>
<evidence type="ECO:0000256" key="6">
    <source>
        <dbReference type="ARBA" id="ARBA00034003"/>
    </source>
</evidence>
<dbReference type="EC" id="6.5.1.1" evidence="9"/>
<name>A0A128EXI3_9GAMM</name>
<dbReference type="Proteomes" id="UP000073601">
    <property type="component" value="Unassembled WGS sequence"/>
</dbReference>
<dbReference type="PANTHER" id="PTHR47810:SF1">
    <property type="entry name" value="DNA LIGASE B"/>
    <property type="match status" value="1"/>
</dbReference>
<dbReference type="Gene3D" id="3.30.1490.70">
    <property type="match status" value="1"/>
</dbReference>
<feature type="signal peptide" evidence="7">
    <location>
        <begin position="1"/>
        <end position="22"/>
    </location>
</feature>
<evidence type="ECO:0000313" key="9">
    <source>
        <dbReference type="EMBL" id="CZF79288.1"/>
    </source>
</evidence>
<dbReference type="PROSITE" id="PS50160">
    <property type="entry name" value="DNA_LIGASE_A3"/>
    <property type="match status" value="1"/>
</dbReference>
<keyword evidence="3" id="KW-0235">DNA replication</keyword>
<dbReference type="InterPro" id="IPR016059">
    <property type="entry name" value="DNA_ligase_ATP-dep_CS"/>
</dbReference>
<dbReference type="InterPro" id="IPR012310">
    <property type="entry name" value="DNA_ligase_ATP-dep_cent"/>
</dbReference>
<evidence type="ECO:0000256" key="1">
    <source>
        <dbReference type="ARBA" id="ARBA00001968"/>
    </source>
</evidence>
<dbReference type="OrthoDB" id="9782700at2"/>
<comment type="cofactor">
    <cofactor evidence="1">
        <name>a divalent metal cation</name>
        <dbReference type="ChEBI" id="CHEBI:60240"/>
    </cofactor>
</comment>
<evidence type="ECO:0000256" key="5">
    <source>
        <dbReference type="ARBA" id="ARBA00023204"/>
    </source>
</evidence>
<keyword evidence="7" id="KW-0732">Signal</keyword>
<keyword evidence="2 9" id="KW-0436">Ligase</keyword>
<organism evidence="9 10">
    <name type="scientific">Grimontia marina</name>
    <dbReference type="NCBI Taxonomy" id="646534"/>
    <lineage>
        <taxon>Bacteria</taxon>
        <taxon>Pseudomonadati</taxon>
        <taxon>Pseudomonadota</taxon>
        <taxon>Gammaproteobacteria</taxon>
        <taxon>Vibrionales</taxon>
        <taxon>Vibrionaceae</taxon>
        <taxon>Grimontia</taxon>
    </lineage>
</organism>
<dbReference type="GO" id="GO:0003910">
    <property type="term" value="F:DNA ligase (ATP) activity"/>
    <property type="evidence" value="ECO:0007669"/>
    <property type="project" value="UniProtKB-EC"/>
</dbReference>
<dbReference type="SUPFAM" id="SSF56091">
    <property type="entry name" value="DNA ligase/mRNA capping enzyme, catalytic domain"/>
    <property type="match status" value="1"/>
</dbReference>
<comment type="catalytic activity">
    <reaction evidence="6">
        <text>ATP + (deoxyribonucleotide)n-3'-hydroxyl + 5'-phospho-(deoxyribonucleotide)m = (deoxyribonucleotide)n+m + AMP + diphosphate.</text>
        <dbReference type="EC" id="6.5.1.1"/>
    </reaction>
</comment>